<dbReference type="KEGG" id="dmu:Desmu_1176"/>
<protein>
    <submittedName>
        <fullName evidence="1">VWA containing CoxE family protein</fullName>
    </submittedName>
</protein>
<dbReference type="EMBL" id="CP002363">
    <property type="protein sequence ID" value="ADV65473.1"/>
    <property type="molecule type" value="Genomic_DNA"/>
</dbReference>
<dbReference type="STRING" id="765177.Desmu_1176"/>
<dbReference type="eggNOG" id="arCOG06080">
    <property type="taxonomic scope" value="Archaea"/>
</dbReference>
<dbReference type="SUPFAM" id="SSF53300">
    <property type="entry name" value="vWA-like"/>
    <property type="match status" value="1"/>
</dbReference>
<evidence type="ECO:0000313" key="2">
    <source>
        <dbReference type="Proteomes" id="UP000001068"/>
    </source>
</evidence>
<dbReference type="HOGENOM" id="CLU_445255_0_0_2"/>
<organism evidence="1 2">
    <name type="scientific">Desulfurococcus mucosus (strain ATCC 35584 / DSM 2162 / JCM 9187 / O7/1)</name>
    <dbReference type="NCBI Taxonomy" id="765177"/>
    <lineage>
        <taxon>Archaea</taxon>
        <taxon>Thermoproteota</taxon>
        <taxon>Thermoprotei</taxon>
        <taxon>Desulfurococcales</taxon>
        <taxon>Desulfurococcaceae</taxon>
        <taxon>Desulfurococcus</taxon>
    </lineage>
</organism>
<dbReference type="Gene3D" id="3.40.50.410">
    <property type="entry name" value="von Willebrand factor, type A domain"/>
    <property type="match status" value="1"/>
</dbReference>
<evidence type="ECO:0000313" key="1">
    <source>
        <dbReference type="EMBL" id="ADV65473.1"/>
    </source>
</evidence>
<dbReference type="OrthoDB" id="18445at2157"/>
<gene>
    <name evidence="1" type="ordered locus">Desmu_1176</name>
</gene>
<reference evidence="1 2" key="2">
    <citation type="journal article" date="2011" name="Stand. Genomic Sci.">
        <title>Complete genome sequence of Desulfurococcus mucosus type strain (O7/1).</title>
        <authorList>
            <person name="Wirth R."/>
            <person name="Chertkov O."/>
            <person name="Held B."/>
            <person name="Lapidus A."/>
            <person name="Nolan M."/>
            <person name="Lucas S."/>
            <person name="Hammon N."/>
            <person name="Deshpande S."/>
            <person name="Cheng J.F."/>
            <person name="Tapia R."/>
            <person name="Han C."/>
            <person name="Goodwin L."/>
            <person name="Pitluck S."/>
            <person name="Liolios K."/>
            <person name="Ioanna P."/>
            <person name="Ivanova N."/>
            <person name="Mavromatis K."/>
            <person name="Mikhailova N."/>
            <person name="Pati A."/>
            <person name="Chen A."/>
            <person name="Palaniappan K."/>
            <person name="Land M."/>
            <person name="Hauser L."/>
            <person name="Chang Y.J."/>
            <person name="Jeffries C.D."/>
            <person name="Bilek Y."/>
            <person name="Hader T."/>
            <person name="Rohde M."/>
            <person name="Spring S."/>
            <person name="Sikorski J."/>
            <person name="Goker M."/>
            <person name="Woyke T."/>
            <person name="Bristow J."/>
            <person name="Eisen J.A."/>
            <person name="Markowitz V."/>
            <person name="Hugenholtz P."/>
            <person name="Kyrpides N.C."/>
            <person name="Klenk H.P."/>
        </authorList>
    </citation>
    <scope>NUCLEOTIDE SEQUENCE [LARGE SCALE GENOMIC DNA]</scope>
    <source>
        <strain evidence="2">ATCC 35584 / DSM 2162 / JCM 9187 / O7/1</strain>
    </source>
</reference>
<sequence length="635" mass="71748">MNYSVSVEELRRLVDEGVRRELEALGARLAEFRCAGVDKLVLYAKMRLAIALLAGRNVADSLDGELVESLGLTRAARTPPPPAAELFQIDEGVWRRLAKTRYTTSRSLLTESSSRRGILTYIWMRKTGILRRHPNGSLIVDRRELSRHPAGSERELGLGDIGRFLAEVPSSLWSKVITEELLGNAGLGDLITLAERYHGFDQRVDERLASEVRRRIAKGWVPSPEEARRLEGVIAKALKGLKTTVPPHLLPFIDSVEDYVKGREGELAGEIERLPLRERWEVLRSLRRRIRDPGFFKHLNPISLAELRSLGSVDRELASRVMLGQAIGSYLEYLLTRDPSFQAYAVHIAERIDAGALEPRHRPLLESILNGDEKKMLFLLGREAGFDALELLSVKLGEEYSRSGGLDPAVVKRAIAIGMRLLNYMRGGRGFTWRRRKTSVRGRLEVRGTLYKWVRLDNEAVFKRRERVQRVIGVVDVSGSMARFAVWSMLSIAAVFPVVSHIVLFSEKPHVYRSPFKKTSLVLARFLEKLYTEGFKGYTNISEALRRAGELASRADSKTILVFSDLKQTVPDTEPWLVARWLVEKGLRVILVVPRGTESATVERYRGAGCDIVVVENPEDIPNILKRRINLKNRV</sequence>
<dbReference type="AlphaFoldDB" id="E8RAN7"/>
<keyword evidence="2" id="KW-1185">Reference proteome</keyword>
<accession>E8RAN7</accession>
<dbReference type="Proteomes" id="UP000001068">
    <property type="component" value="Chromosome"/>
</dbReference>
<proteinExistence type="predicted"/>
<dbReference type="CDD" id="cd00198">
    <property type="entry name" value="vWFA"/>
    <property type="match status" value="1"/>
</dbReference>
<dbReference type="InterPro" id="IPR008912">
    <property type="entry name" value="Uncharacterised_CoxE"/>
</dbReference>
<dbReference type="InterPro" id="IPR036465">
    <property type="entry name" value="vWFA_dom_sf"/>
</dbReference>
<name>E8RAN7_DESM0</name>
<dbReference type="Pfam" id="PF05762">
    <property type="entry name" value="VWA_CoxE"/>
    <property type="match status" value="1"/>
</dbReference>
<reference evidence="2" key="1">
    <citation type="submission" date="2010-11" db="EMBL/GenBank/DDBJ databases">
        <title>The complete genome of Desulfurococcus mucosus DSM 2162.</title>
        <authorList>
            <consortium name="US DOE Joint Genome Institute (JGI-PGF)"/>
            <person name="Lucas S."/>
            <person name="Copeland A."/>
            <person name="Lapidus A."/>
            <person name="Bruce D."/>
            <person name="Goodwin L."/>
            <person name="Pitluck S."/>
            <person name="Kyrpides N."/>
            <person name="Mavromatis K."/>
            <person name="Pagani I."/>
            <person name="Ivanova N."/>
            <person name="Ovchinnikova G."/>
            <person name="Chertkov O."/>
            <person name="Held B."/>
            <person name="Brettin T."/>
            <person name="Detter J.C."/>
            <person name="Tapia R."/>
            <person name="Han C."/>
            <person name="Land M."/>
            <person name="Hauser L."/>
            <person name="Markowitz V."/>
            <person name="Cheng J.-F."/>
            <person name="Hugenholtz P."/>
            <person name="Woyke T."/>
            <person name="Wu D."/>
            <person name="Wirth R."/>
            <person name="Bilek Y."/>
            <person name="Hader T."/>
            <person name="Klenk H.-P."/>
            <person name="Eisen J.A."/>
        </authorList>
    </citation>
    <scope>NUCLEOTIDE SEQUENCE [LARGE SCALE GENOMIC DNA]</scope>
    <source>
        <strain evidence="2">ATCC 35584 / DSM 2162 / JCM 9187 / O7/1</strain>
    </source>
</reference>